<evidence type="ECO:0000313" key="1">
    <source>
        <dbReference type="EMBL" id="SJL11538.1"/>
    </source>
</evidence>
<accession>A0A284RS34</accession>
<gene>
    <name evidence="1" type="ORF">ARMOST_14942</name>
</gene>
<keyword evidence="2" id="KW-1185">Reference proteome</keyword>
<proteinExistence type="predicted"/>
<dbReference type="EMBL" id="FUEG01000014">
    <property type="protein sequence ID" value="SJL11538.1"/>
    <property type="molecule type" value="Genomic_DNA"/>
</dbReference>
<reference evidence="2" key="1">
    <citation type="journal article" date="2017" name="Nat. Ecol. Evol.">
        <title>Genome expansion and lineage-specific genetic innovations in the forest pathogenic fungi Armillaria.</title>
        <authorList>
            <person name="Sipos G."/>
            <person name="Prasanna A.N."/>
            <person name="Walter M.C."/>
            <person name="O'Connor E."/>
            <person name="Balint B."/>
            <person name="Krizsan K."/>
            <person name="Kiss B."/>
            <person name="Hess J."/>
            <person name="Varga T."/>
            <person name="Slot J."/>
            <person name="Riley R."/>
            <person name="Boka B."/>
            <person name="Rigling D."/>
            <person name="Barry K."/>
            <person name="Lee J."/>
            <person name="Mihaltcheva S."/>
            <person name="LaButti K."/>
            <person name="Lipzen A."/>
            <person name="Waldron R."/>
            <person name="Moloney N.M."/>
            <person name="Sperisen C."/>
            <person name="Kredics L."/>
            <person name="Vagvoelgyi C."/>
            <person name="Patrignani A."/>
            <person name="Fitzpatrick D."/>
            <person name="Nagy I."/>
            <person name="Doyle S."/>
            <person name="Anderson J.B."/>
            <person name="Grigoriev I.V."/>
            <person name="Gueldener U."/>
            <person name="Muensterkoetter M."/>
            <person name="Nagy L.G."/>
        </authorList>
    </citation>
    <scope>NUCLEOTIDE SEQUENCE [LARGE SCALE GENOMIC DNA]</scope>
    <source>
        <strain evidence="2">C18/9</strain>
    </source>
</reference>
<evidence type="ECO:0000313" key="2">
    <source>
        <dbReference type="Proteomes" id="UP000219338"/>
    </source>
</evidence>
<dbReference type="Proteomes" id="UP000219338">
    <property type="component" value="Unassembled WGS sequence"/>
</dbReference>
<protein>
    <submittedName>
        <fullName evidence="1">Uncharacterized protein</fullName>
    </submittedName>
</protein>
<organism evidence="1 2">
    <name type="scientific">Armillaria ostoyae</name>
    <name type="common">Armillaria root rot fungus</name>
    <dbReference type="NCBI Taxonomy" id="47428"/>
    <lineage>
        <taxon>Eukaryota</taxon>
        <taxon>Fungi</taxon>
        <taxon>Dikarya</taxon>
        <taxon>Basidiomycota</taxon>
        <taxon>Agaricomycotina</taxon>
        <taxon>Agaricomycetes</taxon>
        <taxon>Agaricomycetidae</taxon>
        <taxon>Agaricales</taxon>
        <taxon>Marasmiineae</taxon>
        <taxon>Physalacriaceae</taxon>
        <taxon>Armillaria</taxon>
    </lineage>
</organism>
<dbReference type="AlphaFoldDB" id="A0A284RS34"/>
<name>A0A284RS34_ARMOS</name>
<sequence>MPNHVSSNTLHFVPVCFNILEMITSSSVSLEACRQSLAYQGTRLNQKRRVVSDLPPIFAAVLRSLYHICTKRQGKFKATRDAGLGRS</sequence>